<protein>
    <recommendedName>
        <fullName evidence="4">Transmembrane protein</fullName>
    </recommendedName>
</protein>
<dbReference type="EMBL" id="JACGWJ010000002">
    <property type="protein sequence ID" value="KAL0436004.1"/>
    <property type="molecule type" value="Genomic_DNA"/>
</dbReference>
<feature type="transmembrane region" description="Helical" evidence="2">
    <location>
        <begin position="183"/>
        <end position="202"/>
    </location>
</feature>
<feature type="region of interest" description="Disordered" evidence="1">
    <location>
        <begin position="65"/>
        <end position="129"/>
    </location>
</feature>
<keyword evidence="2" id="KW-0812">Transmembrane</keyword>
<evidence type="ECO:0000313" key="3">
    <source>
        <dbReference type="EMBL" id="KAL0436004.1"/>
    </source>
</evidence>
<dbReference type="AlphaFoldDB" id="A0AAW2W480"/>
<reference evidence="3" key="2">
    <citation type="journal article" date="2024" name="Plant">
        <title>Genomic evolution and insights into agronomic trait innovations of Sesamum species.</title>
        <authorList>
            <person name="Miao H."/>
            <person name="Wang L."/>
            <person name="Qu L."/>
            <person name="Liu H."/>
            <person name="Sun Y."/>
            <person name="Le M."/>
            <person name="Wang Q."/>
            <person name="Wei S."/>
            <person name="Zheng Y."/>
            <person name="Lin W."/>
            <person name="Duan Y."/>
            <person name="Cao H."/>
            <person name="Xiong S."/>
            <person name="Wang X."/>
            <person name="Wei L."/>
            <person name="Li C."/>
            <person name="Ma Q."/>
            <person name="Ju M."/>
            <person name="Zhao R."/>
            <person name="Li G."/>
            <person name="Mu C."/>
            <person name="Tian Q."/>
            <person name="Mei H."/>
            <person name="Zhang T."/>
            <person name="Gao T."/>
            <person name="Zhang H."/>
        </authorList>
    </citation>
    <scope>NUCLEOTIDE SEQUENCE</scope>
    <source>
        <strain evidence="3">G02</strain>
    </source>
</reference>
<feature type="region of interest" description="Disordered" evidence="1">
    <location>
        <begin position="17"/>
        <end position="37"/>
    </location>
</feature>
<feature type="region of interest" description="Disordered" evidence="1">
    <location>
        <begin position="155"/>
        <end position="176"/>
    </location>
</feature>
<dbReference type="PANTHER" id="PTHR34188:SF5">
    <property type="entry name" value="OS05G0131900 PROTEIN"/>
    <property type="match status" value="1"/>
</dbReference>
<evidence type="ECO:0000256" key="1">
    <source>
        <dbReference type="SAM" id="MobiDB-lite"/>
    </source>
</evidence>
<keyword evidence="2" id="KW-0472">Membrane</keyword>
<feature type="compositionally biased region" description="Basic residues" evidence="1">
    <location>
        <begin position="106"/>
        <end position="116"/>
    </location>
</feature>
<proteinExistence type="predicted"/>
<organism evidence="3">
    <name type="scientific">Sesamum radiatum</name>
    <name type="common">Black benniseed</name>
    <dbReference type="NCBI Taxonomy" id="300843"/>
    <lineage>
        <taxon>Eukaryota</taxon>
        <taxon>Viridiplantae</taxon>
        <taxon>Streptophyta</taxon>
        <taxon>Embryophyta</taxon>
        <taxon>Tracheophyta</taxon>
        <taxon>Spermatophyta</taxon>
        <taxon>Magnoliopsida</taxon>
        <taxon>eudicotyledons</taxon>
        <taxon>Gunneridae</taxon>
        <taxon>Pentapetalae</taxon>
        <taxon>asterids</taxon>
        <taxon>lamiids</taxon>
        <taxon>Lamiales</taxon>
        <taxon>Pedaliaceae</taxon>
        <taxon>Sesamum</taxon>
    </lineage>
</organism>
<evidence type="ECO:0008006" key="4">
    <source>
        <dbReference type="Google" id="ProtNLM"/>
    </source>
</evidence>
<sequence length="309" mass="33520">MEYSNSKAKDVVVDIESGEASHGANVKRDPVSSKAKKSLNRLVGGILGYNRSAESEPSIKADAISAGGLVEDPHETTALLADNNPERQPSQGLLPPIEKDHEKERRKAGKVKKAAKPPRPPKGPSLDAADMRLIKEISKIAMKKRERIERLKAYKKMKAARLPPPSSSSSSSSSFSPSSGGTISAMVITILFILVLIFQGLGSLGSSNLALKEAPQPAPETTDLSPIQLYKTVMSDDGAAPSFLPPKVKLVNVIVSEWCKDVKLGEYKATGLEYSHNCEADNCCIVHFLIRYFLYAISILHITEQECHT</sequence>
<feature type="compositionally biased region" description="Low complexity" evidence="1">
    <location>
        <begin position="167"/>
        <end position="176"/>
    </location>
</feature>
<name>A0AAW2W480_SESRA</name>
<reference evidence="3" key="1">
    <citation type="submission" date="2020-06" db="EMBL/GenBank/DDBJ databases">
        <authorList>
            <person name="Li T."/>
            <person name="Hu X."/>
            <person name="Zhang T."/>
            <person name="Song X."/>
            <person name="Zhang H."/>
            <person name="Dai N."/>
            <person name="Sheng W."/>
            <person name="Hou X."/>
            <person name="Wei L."/>
        </authorList>
    </citation>
    <scope>NUCLEOTIDE SEQUENCE</scope>
    <source>
        <strain evidence="3">G02</strain>
        <tissue evidence="3">Leaf</tissue>
    </source>
</reference>
<keyword evidence="2" id="KW-1133">Transmembrane helix</keyword>
<evidence type="ECO:0000256" key="2">
    <source>
        <dbReference type="SAM" id="Phobius"/>
    </source>
</evidence>
<accession>A0AAW2W480</accession>
<gene>
    <name evidence="3" type="ORF">Sradi_0308300</name>
</gene>
<dbReference type="PANTHER" id="PTHR34188">
    <property type="entry name" value="OS01G0299500 PROTEIN"/>
    <property type="match status" value="1"/>
</dbReference>
<comment type="caution">
    <text evidence="3">The sequence shown here is derived from an EMBL/GenBank/DDBJ whole genome shotgun (WGS) entry which is preliminary data.</text>
</comment>